<comment type="caution">
    <text evidence="2">The sequence shown here is derived from an EMBL/GenBank/DDBJ whole genome shotgun (WGS) entry which is preliminary data.</text>
</comment>
<evidence type="ECO:0000256" key="1">
    <source>
        <dbReference type="SAM" id="MobiDB-lite"/>
    </source>
</evidence>
<feature type="compositionally biased region" description="Polar residues" evidence="1">
    <location>
        <begin position="195"/>
        <end position="212"/>
    </location>
</feature>
<gene>
    <name evidence="2" type="ORF">F5891DRAFT_1208140</name>
</gene>
<name>A0AAD4DSS4_9AGAM</name>
<feature type="region of interest" description="Disordered" evidence="1">
    <location>
        <begin position="190"/>
        <end position="240"/>
    </location>
</feature>
<protein>
    <submittedName>
        <fullName evidence="2">Uncharacterized protein</fullName>
    </submittedName>
</protein>
<organism evidence="2 3">
    <name type="scientific">Suillus fuscotomentosus</name>
    <dbReference type="NCBI Taxonomy" id="1912939"/>
    <lineage>
        <taxon>Eukaryota</taxon>
        <taxon>Fungi</taxon>
        <taxon>Dikarya</taxon>
        <taxon>Basidiomycota</taxon>
        <taxon>Agaricomycotina</taxon>
        <taxon>Agaricomycetes</taxon>
        <taxon>Agaricomycetidae</taxon>
        <taxon>Boletales</taxon>
        <taxon>Suillineae</taxon>
        <taxon>Suillaceae</taxon>
        <taxon>Suillus</taxon>
    </lineage>
</organism>
<reference evidence="2" key="1">
    <citation type="journal article" date="2020" name="New Phytol.">
        <title>Comparative genomics reveals dynamic genome evolution in host specialist ectomycorrhizal fungi.</title>
        <authorList>
            <person name="Lofgren L.A."/>
            <person name="Nguyen N.H."/>
            <person name="Vilgalys R."/>
            <person name="Ruytinx J."/>
            <person name="Liao H.L."/>
            <person name="Branco S."/>
            <person name="Kuo A."/>
            <person name="LaButti K."/>
            <person name="Lipzen A."/>
            <person name="Andreopoulos W."/>
            <person name="Pangilinan J."/>
            <person name="Riley R."/>
            <person name="Hundley H."/>
            <person name="Na H."/>
            <person name="Barry K."/>
            <person name="Grigoriev I.V."/>
            <person name="Stajich J.E."/>
            <person name="Kennedy P.G."/>
        </authorList>
    </citation>
    <scope>NUCLEOTIDE SEQUENCE</scope>
    <source>
        <strain evidence="2">FC203</strain>
    </source>
</reference>
<dbReference type="GeneID" id="64663400"/>
<dbReference type="Proteomes" id="UP001195769">
    <property type="component" value="Unassembled WGS sequence"/>
</dbReference>
<accession>A0AAD4DSS4</accession>
<evidence type="ECO:0000313" key="3">
    <source>
        <dbReference type="Proteomes" id="UP001195769"/>
    </source>
</evidence>
<proteinExistence type="predicted"/>
<dbReference type="EMBL" id="JABBWK010000108">
    <property type="protein sequence ID" value="KAG1893124.1"/>
    <property type="molecule type" value="Genomic_DNA"/>
</dbReference>
<keyword evidence="3" id="KW-1185">Reference proteome</keyword>
<dbReference type="AlphaFoldDB" id="A0AAD4DSS4"/>
<sequence>MHLPTPHHGSSFADHFTLLASQHLPSVLALLELLPNGGGDGKAFECLAVESMRQFNEETPDVDGVYYFSWGACYEPGLIDTWKSPHSVILEKEGPNDGLVSLESAKWGTYVGTLSPVNHLDLEILFKPASFYLGIADLLAGVEEGDGDDATLENGMVEGHWERMQQNLLGSSSSPRLTPSPLLRMHPALGEMEGSRSTMSPEAPPSTKQRSLPPTPPHDETPPTPPTKSSTPPAHAGERD</sequence>
<dbReference type="Gene3D" id="3.40.50.1820">
    <property type="entry name" value="alpha/beta hydrolase"/>
    <property type="match status" value="1"/>
</dbReference>
<dbReference type="RefSeq" id="XP_041218700.1">
    <property type="nucleotide sequence ID" value="XM_041369102.1"/>
</dbReference>
<evidence type="ECO:0000313" key="2">
    <source>
        <dbReference type="EMBL" id="KAG1893124.1"/>
    </source>
</evidence>
<dbReference type="InterPro" id="IPR029058">
    <property type="entry name" value="AB_hydrolase_fold"/>
</dbReference>